<dbReference type="GO" id="GO:0004519">
    <property type="term" value="F:endonuclease activity"/>
    <property type="evidence" value="ECO:0007669"/>
    <property type="project" value="UniProtKB-KW"/>
</dbReference>
<dbReference type="Proteomes" id="UP000621799">
    <property type="component" value="Unassembled WGS sequence"/>
</dbReference>
<proteinExistence type="predicted"/>
<keyword evidence="1" id="KW-0255">Endonuclease</keyword>
<reference evidence="1" key="1">
    <citation type="submission" date="2020-10" db="EMBL/GenBank/DDBJ databases">
        <authorList>
            <person name="Castelo-Branco R."/>
            <person name="Eusebio N."/>
            <person name="Adriana R."/>
            <person name="Vieira A."/>
            <person name="Brugerolle De Fraissinette N."/>
            <person name="Rezende De Castro R."/>
            <person name="Schneider M.P."/>
            <person name="Vasconcelos V."/>
            <person name="Leao P.N."/>
        </authorList>
    </citation>
    <scope>NUCLEOTIDE SEQUENCE</scope>
    <source>
        <strain evidence="1">LEGE 11467</strain>
    </source>
</reference>
<dbReference type="AlphaFoldDB" id="A0A928Z8Q3"/>
<name>A0A928Z8Q3_9CYAN</name>
<accession>A0A928Z8Q3</accession>
<dbReference type="EMBL" id="JADEXN010000131">
    <property type="protein sequence ID" value="MBE9040913.1"/>
    <property type="molecule type" value="Genomic_DNA"/>
</dbReference>
<evidence type="ECO:0000313" key="2">
    <source>
        <dbReference type="Proteomes" id="UP000621799"/>
    </source>
</evidence>
<keyword evidence="1" id="KW-0540">Nuclease</keyword>
<keyword evidence="2" id="KW-1185">Reference proteome</keyword>
<organism evidence="1 2">
    <name type="scientific">Zarconia navalis LEGE 11467</name>
    <dbReference type="NCBI Taxonomy" id="1828826"/>
    <lineage>
        <taxon>Bacteria</taxon>
        <taxon>Bacillati</taxon>
        <taxon>Cyanobacteriota</taxon>
        <taxon>Cyanophyceae</taxon>
        <taxon>Oscillatoriophycideae</taxon>
        <taxon>Oscillatoriales</taxon>
        <taxon>Oscillatoriales incertae sedis</taxon>
        <taxon>Zarconia</taxon>
        <taxon>Zarconia navalis</taxon>
    </lineage>
</organism>
<protein>
    <submittedName>
        <fullName evidence="1">Restriction endonuclease subunit R</fullName>
    </submittedName>
</protein>
<gene>
    <name evidence="1" type="ORF">IQ235_08990</name>
</gene>
<comment type="caution">
    <text evidence="1">The sequence shown here is derived from an EMBL/GenBank/DDBJ whole genome shotgun (WGS) entry which is preliminary data.</text>
</comment>
<keyword evidence="1" id="KW-0378">Hydrolase</keyword>
<sequence>MIQTLQSRNVTLRDLIDRFGIQLVRDESFFPEWQTALPEITDAEKQLLDKVKSRYFNLVEYPPFLEKTVQIAILSPLLFLADFFLPPFHIKAEKSTEIITEDEGVIIRGQLDFVVLKERVWLMVIESKEMSYSLEVGLAQLLSYMLASPHPDKPGYGMLTNGGSFTFVKLVREDVPKYKTSRFFELRNPGNELYDVLRVIKRIGQL</sequence>
<evidence type="ECO:0000313" key="1">
    <source>
        <dbReference type="EMBL" id="MBE9040913.1"/>
    </source>
</evidence>